<keyword evidence="2" id="KW-0472">Membrane</keyword>
<proteinExistence type="predicted"/>
<keyword evidence="4" id="KW-1185">Reference proteome</keyword>
<dbReference type="AlphaFoldDB" id="A0A7K9Y3I1"/>
<evidence type="ECO:0000256" key="2">
    <source>
        <dbReference type="SAM" id="Phobius"/>
    </source>
</evidence>
<dbReference type="EMBL" id="VXAB01001347">
    <property type="protein sequence ID" value="NXJ04455.1"/>
    <property type="molecule type" value="Genomic_DNA"/>
</dbReference>
<dbReference type="Proteomes" id="UP000522663">
    <property type="component" value="Unassembled WGS sequence"/>
</dbReference>
<dbReference type="InterPro" id="IPR013783">
    <property type="entry name" value="Ig-like_fold"/>
</dbReference>
<feature type="compositionally biased region" description="Polar residues" evidence="1">
    <location>
        <begin position="159"/>
        <end position="169"/>
    </location>
</feature>
<evidence type="ECO:0000313" key="3">
    <source>
        <dbReference type="EMBL" id="NXJ04455.1"/>
    </source>
</evidence>
<accession>A0A7K9Y3I1</accession>
<keyword evidence="2" id="KW-1133">Transmembrane helix</keyword>
<dbReference type="GO" id="GO:0004896">
    <property type="term" value="F:cytokine receptor activity"/>
    <property type="evidence" value="ECO:0007669"/>
    <property type="project" value="TreeGrafter"/>
</dbReference>
<organism evidence="3 4">
    <name type="scientific">Odontophorus gujanensis</name>
    <name type="common">marbled wood quail</name>
    <dbReference type="NCBI Taxonomy" id="886794"/>
    <lineage>
        <taxon>Eukaryota</taxon>
        <taxon>Metazoa</taxon>
        <taxon>Chordata</taxon>
        <taxon>Craniata</taxon>
        <taxon>Vertebrata</taxon>
        <taxon>Euteleostomi</taxon>
        <taxon>Archelosauria</taxon>
        <taxon>Archosauria</taxon>
        <taxon>Dinosauria</taxon>
        <taxon>Saurischia</taxon>
        <taxon>Theropoda</taxon>
        <taxon>Coelurosauria</taxon>
        <taxon>Aves</taxon>
        <taxon>Neognathae</taxon>
        <taxon>Galloanserae</taxon>
        <taxon>Galliformes</taxon>
        <taxon>Odontophoridae</taxon>
        <taxon>Odontophorus</taxon>
    </lineage>
</organism>
<dbReference type="PANTHER" id="PTHR20859:SF5">
    <property type="entry name" value="INTERFERON GAMMA RECEPTOR 1"/>
    <property type="match status" value="1"/>
</dbReference>
<dbReference type="InterPro" id="IPR036116">
    <property type="entry name" value="FN3_sf"/>
</dbReference>
<dbReference type="Gene3D" id="2.60.40.10">
    <property type="entry name" value="Immunoglobulins"/>
    <property type="match status" value="1"/>
</dbReference>
<dbReference type="OrthoDB" id="9946382at2759"/>
<feature type="non-terminal residue" evidence="3">
    <location>
        <position position="169"/>
    </location>
</feature>
<evidence type="ECO:0000313" key="4">
    <source>
        <dbReference type="Proteomes" id="UP000522663"/>
    </source>
</evidence>
<feature type="transmembrane region" description="Helical" evidence="2">
    <location>
        <begin position="63"/>
        <end position="84"/>
    </location>
</feature>
<dbReference type="GO" id="GO:0005886">
    <property type="term" value="C:plasma membrane"/>
    <property type="evidence" value="ECO:0007669"/>
    <property type="project" value="TreeGrafter"/>
</dbReference>
<feature type="region of interest" description="Disordered" evidence="1">
    <location>
        <begin position="150"/>
        <end position="169"/>
    </location>
</feature>
<feature type="non-terminal residue" evidence="3">
    <location>
        <position position="1"/>
    </location>
</feature>
<protein>
    <submittedName>
        <fullName evidence="3">INGR1 protein</fullName>
    </submittedName>
</protein>
<sequence>SRKEFAVADCEMSGCSLNIPVPSEGSKYCVSAKGYFYDNLLVGAQSEESCIWVPSEQTWGTQVTIVVFTIILTVGLVLTMCYGCKKLRRKNIKLPKSLASVIRSLNADNSYESRSEAKDICAVTIMPVPAVSVPSSMNDDEALLNVESEEAVTPENLIEGTSSGPLPEA</sequence>
<comment type="caution">
    <text evidence="3">The sequence shown here is derived from an EMBL/GenBank/DDBJ whole genome shotgun (WGS) entry which is preliminary data.</text>
</comment>
<dbReference type="InterPro" id="IPR050650">
    <property type="entry name" value="Type-II_Cytokine-TF_Rcpt"/>
</dbReference>
<dbReference type="PANTHER" id="PTHR20859">
    <property type="entry name" value="INTERFERON/INTERLEUKIN RECEPTOR"/>
    <property type="match status" value="1"/>
</dbReference>
<gene>
    <name evidence="3" type="primary">Ifngr1_1</name>
    <name evidence="3" type="ORF">ODOGUJ_R15038</name>
</gene>
<name>A0A7K9Y3I1_9GALL</name>
<reference evidence="3 4" key="1">
    <citation type="submission" date="2019-09" db="EMBL/GenBank/DDBJ databases">
        <title>Bird 10,000 Genomes (B10K) Project - Family phase.</title>
        <authorList>
            <person name="Zhang G."/>
        </authorList>
    </citation>
    <scope>NUCLEOTIDE SEQUENCE [LARGE SCALE GENOMIC DNA]</scope>
    <source>
        <strain evidence="3">B10K-DU-001-53</strain>
        <tissue evidence="3">Muscle</tissue>
    </source>
</reference>
<keyword evidence="2" id="KW-0812">Transmembrane</keyword>
<dbReference type="SUPFAM" id="SSF49265">
    <property type="entry name" value="Fibronectin type III"/>
    <property type="match status" value="1"/>
</dbReference>
<evidence type="ECO:0000256" key="1">
    <source>
        <dbReference type="SAM" id="MobiDB-lite"/>
    </source>
</evidence>